<gene>
    <name evidence="1" type="ORF">PCC6912_43660</name>
</gene>
<accession>A0A3S0ZHA5</accession>
<keyword evidence="2" id="KW-1185">Reference proteome</keyword>
<dbReference type="EMBL" id="RSCJ01000021">
    <property type="protein sequence ID" value="RUR76194.1"/>
    <property type="molecule type" value="Genomic_DNA"/>
</dbReference>
<organism evidence="1 2">
    <name type="scientific">Chlorogloeopsis fritschii PCC 6912</name>
    <dbReference type="NCBI Taxonomy" id="211165"/>
    <lineage>
        <taxon>Bacteria</taxon>
        <taxon>Bacillati</taxon>
        <taxon>Cyanobacteriota</taxon>
        <taxon>Cyanophyceae</taxon>
        <taxon>Nostocales</taxon>
        <taxon>Chlorogloeopsidaceae</taxon>
        <taxon>Chlorogloeopsis</taxon>
    </lineage>
</organism>
<dbReference type="Pfam" id="PF14105">
    <property type="entry name" value="DUF4278"/>
    <property type="match status" value="1"/>
</dbReference>
<evidence type="ECO:0000313" key="1">
    <source>
        <dbReference type="EMBL" id="RUR76194.1"/>
    </source>
</evidence>
<proteinExistence type="predicted"/>
<dbReference type="RefSeq" id="WP_016876013.1">
    <property type="nucleotide sequence ID" value="NZ_AJLN01000093.1"/>
</dbReference>
<comment type="caution">
    <text evidence="1">The sequence shown here is derived from an EMBL/GenBank/DDBJ whole genome shotgun (WGS) entry which is preliminary data.</text>
</comment>
<dbReference type="Proteomes" id="UP000268857">
    <property type="component" value="Unassembled WGS sequence"/>
</dbReference>
<name>A0A3S0ZHA5_CHLFR</name>
<evidence type="ECO:0008006" key="3">
    <source>
        <dbReference type="Google" id="ProtNLM"/>
    </source>
</evidence>
<dbReference type="AlphaFoldDB" id="A0A3S0ZHA5"/>
<dbReference type="InterPro" id="IPR025458">
    <property type="entry name" value="DUF4278"/>
</dbReference>
<evidence type="ECO:0000313" key="2">
    <source>
        <dbReference type="Proteomes" id="UP000268857"/>
    </source>
</evidence>
<reference evidence="1 2" key="1">
    <citation type="journal article" date="2019" name="Genome Biol. Evol.">
        <title>Day and night: Metabolic profiles and evolutionary relationships of six axenic non-marine cyanobacteria.</title>
        <authorList>
            <person name="Will S.E."/>
            <person name="Henke P."/>
            <person name="Boedeker C."/>
            <person name="Huang S."/>
            <person name="Brinkmann H."/>
            <person name="Rohde M."/>
            <person name="Jarek M."/>
            <person name="Friedl T."/>
            <person name="Seufert S."/>
            <person name="Schumacher M."/>
            <person name="Overmann J."/>
            <person name="Neumann-Schaal M."/>
            <person name="Petersen J."/>
        </authorList>
    </citation>
    <scope>NUCLEOTIDE SEQUENCE [LARGE SCALE GENOMIC DNA]</scope>
    <source>
        <strain evidence="1 2">PCC 6912</strain>
    </source>
</reference>
<dbReference type="OrthoDB" id="583400at2"/>
<sequence>MKLNYRGLSYEANSQNIEIAQTEINGKFRGWNYHISRPVNLAGSSVGVTLKFRGVSYSKI</sequence>
<protein>
    <recommendedName>
        <fullName evidence="3">DUF4278 domain-containing protein</fullName>
    </recommendedName>
</protein>